<organism evidence="1 2">
    <name type="scientific">Methylobacterium iners</name>
    <dbReference type="NCBI Taxonomy" id="418707"/>
    <lineage>
        <taxon>Bacteria</taxon>
        <taxon>Pseudomonadati</taxon>
        <taxon>Pseudomonadota</taxon>
        <taxon>Alphaproteobacteria</taxon>
        <taxon>Hyphomicrobiales</taxon>
        <taxon>Methylobacteriaceae</taxon>
        <taxon>Methylobacterium</taxon>
    </lineage>
</organism>
<reference evidence="1" key="1">
    <citation type="journal article" date="2021" name="Front. Microbiol.">
        <title>Comprehensive Comparative Genomics and Phenotyping of Methylobacterium Species.</title>
        <authorList>
            <person name="Alessa O."/>
            <person name="Ogura Y."/>
            <person name="Fujitani Y."/>
            <person name="Takami H."/>
            <person name="Hayashi T."/>
            <person name="Sahin N."/>
            <person name="Tani A."/>
        </authorList>
    </citation>
    <scope>NUCLEOTIDE SEQUENCE</scope>
    <source>
        <strain evidence="1">DSM 19015</strain>
    </source>
</reference>
<sequence>MAGYRVKAETPDFSAYPDLVVMILGMRAKSFRGALTILKIGPPIDRAGGNGPEGLLRYENNIIFQFFPLHAGMRWYWRDLQSMETWARSEPHRAWWARFSRDTGGTEFWHETYHKRGGMQAIYFDMREPFGLSAFLPMVPARGTIGSRVRAQSATELAALAASEAPE</sequence>
<proteinExistence type="predicted"/>
<reference evidence="1" key="2">
    <citation type="submission" date="2021-08" db="EMBL/GenBank/DDBJ databases">
        <authorList>
            <person name="Tani A."/>
            <person name="Ola A."/>
            <person name="Ogura Y."/>
            <person name="Katsura K."/>
            <person name="Hayashi T."/>
        </authorList>
    </citation>
    <scope>NUCLEOTIDE SEQUENCE</scope>
    <source>
        <strain evidence="1">DSM 19015</strain>
    </source>
</reference>
<gene>
    <name evidence="1" type="ORF">OCOJLMKI_1963</name>
</gene>
<comment type="caution">
    <text evidence="1">The sequence shown here is derived from an EMBL/GenBank/DDBJ whole genome shotgun (WGS) entry which is preliminary data.</text>
</comment>
<name>A0ABQ4RWZ6_9HYPH</name>
<dbReference type="Pfam" id="PF13826">
    <property type="entry name" value="Monooxy_af470-like"/>
    <property type="match status" value="1"/>
</dbReference>
<dbReference type="Proteomes" id="UP001055125">
    <property type="component" value="Unassembled WGS sequence"/>
</dbReference>
<evidence type="ECO:0008006" key="3">
    <source>
        <dbReference type="Google" id="ProtNLM"/>
    </source>
</evidence>
<evidence type="ECO:0000313" key="1">
    <source>
        <dbReference type="EMBL" id="GJD94759.1"/>
    </source>
</evidence>
<protein>
    <recommendedName>
        <fullName evidence="3">DUF4188 domain-containing protein</fullName>
    </recommendedName>
</protein>
<accession>A0ABQ4RWZ6</accession>
<dbReference type="InterPro" id="IPR025444">
    <property type="entry name" value="Monooxy_af470"/>
</dbReference>
<keyword evidence="2" id="KW-1185">Reference proteome</keyword>
<dbReference type="RefSeq" id="WP_238243928.1">
    <property type="nucleotide sequence ID" value="NZ_BPQP01000029.1"/>
</dbReference>
<evidence type="ECO:0000313" key="2">
    <source>
        <dbReference type="Proteomes" id="UP001055125"/>
    </source>
</evidence>
<dbReference type="EMBL" id="BPQP01000029">
    <property type="protein sequence ID" value="GJD94759.1"/>
    <property type="molecule type" value="Genomic_DNA"/>
</dbReference>